<evidence type="ECO:0000313" key="4">
    <source>
        <dbReference type="Proteomes" id="UP000011690"/>
    </source>
</evidence>
<protein>
    <submittedName>
        <fullName evidence="3">Proline dehydrogenase</fullName>
    </submittedName>
</protein>
<dbReference type="Gene3D" id="3.20.20.220">
    <property type="match status" value="1"/>
</dbReference>
<evidence type="ECO:0000259" key="2">
    <source>
        <dbReference type="Pfam" id="PF01619"/>
    </source>
</evidence>
<dbReference type="Proteomes" id="UP000011690">
    <property type="component" value="Unassembled WGS sequence"/>
</dbReference>
<dbReference type="SUPFAM" id="SSF51730">
    <property type="entry name" value="FAD-linked oxidoreductase"/>
    <property type="match status" value="1"/>
</dbReference>
<dbReference type="InterPro" id="IPR002872">
    <property type="entry name" value="Proline_DH_dom"/>
</dbReference>
<dbReference type="InterPro" id="IPR029041">
    <property type="entry name" value="FAD-linked_oxidoreductase-like"/>
</dbReference>
<evidence type="ECO:0000313" key="3">
    <source>
        <dbReference type="EMBL" id="ELY51888.1"/>
    </source>
</evidence>
<dbReference type="PATRIC" id="fig|1227500.6.peg.427"/>
<dbReference type="AlphaFoldDB" id="L9WU61"/>
<name>L9WU61_9EURY</name>
<comment type="caution">
    <text evidence="3">The sequence shown here is derived from an EMBL/GenBank/DDBJ whole genome shotgun (WGS) entry which is preliminary data.</text>
</comment>
<organism evidence="3 4">
    <name type="scientific">Natronorubrum bangense JCM 10635</name>
    <dbReference type="NCBI Taxonomy" id="1227500"/>
    <lineage>
        <taxon>Archaea</taxon>
        <taxon>Methanobacteriati</taxon>
        <taxon>Methanobacteriota</taxon>
        <taxon>Stenosarchaea group</taxon>
        <taxon>Halobacteria</taxon>
        <taxon>Halobacteriales</taxon>
        <taxon>Natrialbaceae</taxon>
        <taxon>Natronorubrum</taxon>
    </lineage>
</organism>
<reference evidence="3 4" key="1">
    <citation type="journal article" date="2014" name="PLoS Genet.">
        <title>Phylogenetically driven sequencing of extremely halophilic archaea reveals strategies for static and dynamic osmo-response.</title>
        <authorList>
            <person name="Becker E.A."/>
            <person name="Seitzer P.M."/>
            <person name="Tritt A."/>
            <person name="Larsen D."/>
            <person name="Krusor M."/>
            <person name="Yao A.I."/>
            <person name="Wu D."/>
            <person name="Madern D."/>
            <person name="Eisen J.A."/>
            <person name="Darling A.E."/>
            <person name="Facciotti M.T."/>
        </authorList>
    </citation>
    <scope>NUCLEOTIDE SEQUENCE [LARGE SCALE GENOMIC DNA]</scope>
    <source>
        <strain evidence="3 4">JCM 10635</strain>
    </source>
</reference>
<gene>
    <name evidence="3" type="ORF">C494_02106</name>
</gene>
<dbReference type="EMBL" id="AOHY01000007">
    <property type="protein sequence ID" value="ELY51888.1"/>
    <property type="molecule type" value="Genomic_DNA"/>
</dbReference>
<dbReference type="Pfam" id="PF01619">
    <property type="entry name" value="Pro_dh"/>
    <property type="match status" value="1"/>
</dbReference>
<sequence length="89" mass="10460">MAKTSGRSSIYSANTTRIDHAIELHDEYGTDFEIQMLMGVRESAQFDLAEEFPVSQYVPYGDRWKSYFYRRITERKANLWFALRAIVGR</sequence>
<feature type="domain" description="Proline dehydrogenase" evidence="2">
    <location>
        <begin position="12"/>
        <end position="81"/>
    </location>
</feature>
<accession>L9WU61</accession>
<dbReference type="GO" id="GO:0016491">
    <property type="term" value="F:oxidoreductase activity"/>
    <property type="evidence" value="ECO:0007669"/>
    <property type="project" value="UniProtKB-KW"/>
</dbReference>
<dbReference type="STRING" id="1227500.C494_02106"/>
<keyword evidence="4" id="KW-1185">Reference proteome</keyword>
<proteinExistence type="predicted"/>
<dbReference type="eggNOG" id="arCOG06322">
    <property type="taxonomic scope" value="Archaea"/>
</dbReference>
<evidence type="ECO:0000256" key="1">
    <source>
        <dbReference type="ARBA" id="ARBA00023002"/>
    </source>
</evidence>
<keyword evidence="1" id="KW-0560">Oxidoreductase</keyword>